<sequence>MSRWEGSRDFSRGKRNDSQRDGTSNFGHATPARGATNTSVFVPSTDCGKIIGKKGSKIRELQDTTGARIQVSRDDEADGTRKVLISGSPEAVEEAYNLIQRLAGFGGSLCKAQETDGVEDGLWNESHVGSVQNHSNDDDDIWNEAPVQTTTFTNSSRRHRFDQGDGGGHNNSGNSNWRRDENGEDQETDIVQVRSIDVGRIIGRGGSKIRELQEESNASIKVAKEENESGYVDVTISGTKDQIRLAKRLLFGCGITFTGGNDEDPEAWKFAVRSGEEVKPRPLIDWQALIKQQKEYDKNCLAALPAIVKEFYIETDHIRNMHPGEVSRLRSQKNNIIVDVEDTSVKIPNPVVTFEDAFAHYPEILREIEKQKFTEPSPIQAQAWPVLLSGLDLIGIAQTGTGKTLAFLLPALVHIDGQSVPRTSRTGPTVLVLCPTRELAQQIEKEVNKINYKGIKSVCVYGGGNRRDQIKVVTKGVEIVVATPGRLNDLIMNNIIDVKTVTYLVLDEADRMLDLGFEPEIRKILLDIRPDRQTVMTSATWPPDVQRLADKYMNKPVHVFVGTLDLAAVHSVTQKIVFVAEEDKKDKLFQFLEDMKSDDKVIIFVGKKIVADDISSDLAMKGIECQCIHGDREQCDREQALDEFKRSVVRILVATDVASRGLDVKDITHVLNFDFPRNIEEYVHRVGRTGRAGRCGNSVTFMTRNDWRSAQSLIDIMAEANQVVPEELLEMAERYKHHQEKRAAEGYGGKDRGRGFDAGYSFGGGRGRQKRDLDSFW</sequence>
<dbReference type="CDD" id="cd00105">
    <property type="entry name" value="KH-I"/>
    <property type="match status" value="2"/>
</dbReference>
<dbReference type="SMART" id="SM00322">
    <property type="entry name" value="KH"/>
    <property type="match status" value="2"/>
</dbReference>
<dbReference type="Proteomes" id="UP000245119">
    <property type="component" value="Linkage Group LG10"/>
</dbReference>
<dbReference type="FunFam" id="3.40.50.300:FF:000008">
    <property type="entry name" value="ATP-dependent RNA helicase RhlB"/>
    <property type="match status" value="1"/>
</dbReference>
<accession>A0A2T7NND4</accession>
<evidence type="ECO:0000256" key="7">
    <source>
        <dbReference type="PROSITE-ProRule" id="PRU00117"/>
    </source>
</evidence>
<keyword evidence="15" id="KW-1185">Reference proteome</keyword>
<dbReference type="GO" id="GO:0003723">
    <property type="term" value="F:RNA binding"/>
    <property type="evidence" value="ECO:0007669"/>
    <property type="project" value="UniProtKB-UniRule"/>
</dbReference>
<protein>
    <recommendedName>
        <fullName evidence="1">RNA helicase</fullName>
        <ecNumber evidence="1">3.6.4.13</ecNumber>
    </recommendedName>
</protein>
<feature type="region of interest" description="Disordered" evidence="10">
    <location>
        <begin position="153"/>
        <end position="189"/>
    </location>
</feature>
<dbReference type="PANTHER" id="PTHR47958">
    <property type="entry name" value="ATP-DEPENDENT RNA HELICASE DBP3"/>
    <property type="match status" value="1"/>
</dbReference>
<organism evidence="14 15">
    <name type="scientific">Pomacea canaliculata</name>
    <name type="common">Golden apple snail</name>
    <dbReference type="NCBI Taxonomy" id="400727"/>
    <lineage>
        <taxon>Eukaryota</taxon>
        <taxon>Metazoa</taxon>
        <taxon>Spiralia</taxon>
        <taxon>Lophotrochozoa</taxon>
        <taxon>Mollusca</taxon>
        <taxon>Gastropoda</taxon>
        <taxon>Caenogastropoda</taxon>
        <taxon>Architaenioglossa</taxon>
        <taxon>Ampullarioidea</taxon>
        <taxon>Ampullariidae</taxon>
        <taxon>Pomacea</taxon>
    </lineage>
</organism>
<gene>
    <name evidence="14" type="ORF">C0Q70_15940</name>
</gene>
<dbReference type="CDD" id="cd18787">
    <property type="entry name" value="SF2_C_DEAD"/>
    <property type="match status" value="1"/>
</dbReference>
<dbReference type="STRING" id="400727.A0A2T7NND4"/>
<evidence type="ECO:0000256" key="2">
    <source>
        <dbReference type="ARBA" id="ARBA00022741"/>
    </source>
</evidence>
<evidence type="ECO:0000256" key="6">
    <source>
        <dbReference type="ARBA" id="ARBA00047984"/>
    </source>
</evidence>
<keyword evidence="4 9" id="KW-0347">Helicase</keyword>
<dbReference type="PROSITE" id="PS51195">
    <property type="entry name" value="Q_MOTIF"/>
    <property type="match status" value="1"/>
</dbReference>
<dbReference type="OrthoDB" id="196131at2759"/>
<keyword evidence="7" id="KW-0694">RNA-binding</keyword>
<feature type="short sequence motif" description="Q motif" evidence="8">
    <location>
        <begin position="353"/>
        <end position="381"/>
    </location>
</feature>
<dbReference type="EMBL" id="PZQS01000010">
    <property type="protein sequence ID" value="PVD22685.1"/>
    <property type="molecule type" value="Genomic_DNA"/>
</dbReference>
<evidence type="ECO:0000259" key="13">
    <source>
        <dbReference type="PROSITE" id="PS51195"/>
    </source>
</evidence>
<dbReference type="InterPro" id="IPR014014">
    <property type="entry name" value="RNA_helicase_DEAD_Q_motif"/>
</dbReference>
<dbReference type="SUPFAM" id="SSF54791">
    <property type="entry name" value="Eukaryotic type KH-domain (KH-domain type I)"/>
    <property type="match status" value="2"/>
</dbReference>
<feature type="region of interest" description="Disordered" evidence="10">
    <location>
        <begin position="1"/>
        <end position="40"/>
    </location>
</feature>
<comment type="similarity">
    <text evidence="9">Belongs to the DEAD box helicase family.</text>
</comment>
<dbReference type="Pfam" id="PF00013">
    <property type="entry name" value="KH_1"/>
    <property type="match status" value="2"/>
</dbReference>
<dbReference type="InterPro" id="IPR000629">
    <property type="entry name" value="RNA-helicase_DEAD-box_CS"/>
</dbReference>
<evidence type="ECO:0000256" key="1">
    <source>
        <dbReference type="ARBA" id="ARBA00012552"/>
    </source>
</evidence>
<evidence type="ECO:0000256" key="4">
    <source>
        <dbReference type="ARBA" id="ARBA00022806"/>
    </source>
</evidence>
<dbReference type="SMART" id="SM00490">
    <property type="entry name" value="HELICc"/>
    <property type="match status" value="1"/>
</dbReference>
<dbReference type="SMART" id="SM00487">
    <property type="entry name" value="DEXDc"/>
    <property type="match status" value="1"/>
</dbReference>
<feature type="domain" description="Helicase C-terminal" evidence="12">
    <location>
        <begin position="587"/>
        <end position="732"/>
    </location>
</feature>
<dbReference type="InterPro" id="IPR014001">
    <property type="entry name" value="Helicase_ATP-bd"/>
</dbReference>
<dbReference type="AlphaFoldDB" id="A0A2T7NND4"/>
<evidence type="ECO:0000256" key="3">
    <source>
        <dbReference type="ARBA" id="ARBA00022801"/>
    </source>
</evidence>
<evidence type="ECO:0000256" key="10">
    <source>
        <dbReference type="SAM" id="MobiDB-lite"/>
    </source>
</evidence>
<evidence type="ECO:0000256" key="5">
    <source>
        <dbReference type="ARBA" id="ARBA00022840"/>
    </source>
</evidence>
<evidence type="ECO:0000259" key="11">
    <source>
        <dbReference type="PROSITE" id="PS51192"/>
    </source>
</evidence>
<evidence type="ECO:0000256" key="8">
    <source>
        <dbReference type="PROSITE-ProRule" id="PRU00552"/>
    </source>
</evidence>
<dbReference type="PROSITE" id="PS00039">
    <property type="entry name" value="DEAD_ATP_HELICASE"/>
    <property type="match status" value="1"/>
</dbReference>
<dbReference type="PROSITE" id="PS51192">
    <property type="entry name" value="HELICASE_ATP_BIND_1"/>
    <property type="match status" value="1"/>
</dbReference>
<evidence type="ECO:0000313" key="15">
    <source>
        <dbReference type="Proteomes" id="UP000245119"/>
    </source>
</evidence>
<dbReference type="InterPro" id="IPR011545">
    <property type="entry name" value="DEAD/DEAH_box_helicase_dom"/>
</dbReference>
<dbReference type="InterPro" id="IPR004088">
    <property type="entry name" value="KH_dom_type_1"/>
</dbReference>
<dbReference type="InterPro" id="IPR036612">
    <property type="entry name" value="KH_dom_type_1_sf"/>
</dbReference>
<dbReference type="EC" id="3.6.4.13" evidence="1"/>
<comment type="catalytic activity">
    <reaction evidence="6">
        <text>ATP + H2O = ADP + phosphate + H(+)</text>
        <dbReference type="Rhea" id="RHEA:13065"/>
        <dbReference type="ChEBI" id="CHEBI:15377"/>
        <dbReference type="ChEBI" id="CHEBI:15378"/>
        <dbReference type="ChEBI" id="CHEBI:30616"/>
        <dbReference type="ChEBI" id="CHEBI:43474"/>
        <dbReference type="ChEBI" id="CHEBI:456216"/>
        <dbReference type="EC" id="3.6.4.13"/>
    </reaction>
</comment>
<dbReference type="GO" id="GO:0005524">
    <property type="term" value="F:ATP binding"/>
    <property type="evidence" value="ECO:0007669"/>
    <property type="project" value="UniProtKB-KW"/>
</dbReference>
<name>A0A2T7NND4_POMCA</name>
<dbReference type="Gene3D" id="3.30.1370.10">
    <property type="entry name" value="K Homology domain, type 1"/>
    <property type="match status" value="2"/>
</dbReference>
<dbReference type="Gene3D" id="3.40.50.300">
    <property type="entry name" value="P-loop containing nucleotide triphosphate hydrolases"/>
    <property type="match status" value="2"/>
</dbReference>
<dbReference type="PROSITE" id="PS51194">
    <property type="entry name" value="HELICASE_CTER"/>
    <property type="match status" value="1"/>
</dbReference>
<feature type="domain" description="Helicase ATP-binding" evidence="11">
    <location>
        <begin position="384"/>
        <end position="559"/>
    </location>
</feature>
<dbReference type="Pfam" id="PF00270">
    <property type="entry name" value="DEAD"/>
    <property type="match status" value="1"/>
</dbReference>
<keyword evidence="5 9" id="KW-0067">ATP-binding</keyword>
<reference evidence="14 15" key="1">
    <citation type="submission" date="2018-04" db="EMBL/GenBank/DDBJ databases">
        <title>The genome of golden apple snail Pomacea canaliculata provides insight into stress tolerance and invasive adaptation.</title>
        <authorList>
            <person name="Liu C."/>
            <person name="Liu B."/>
            <person name="Ren Y."/>
            <person name="Zhang Y."/>
            <person name="Wang H."/>
            <person name="Li S."/>
            <person name="Jiang F."/>
            <person name="Yin L."/>
            <person name="Zhang G."/>
            <person name="Qian W."/>
            <person name="Fan W."/>
        </authorList>
    </citation>
    <scope>NUCLEOTIDE SEQUENCE [LARGE SCALE GENOMIC DNA]</scope>
    <source>
        <strain evidence="14">SZHN2017</strain>
        <tissue evidence="14">Muscle</tissue>
    </source>
</reference>
<evidence type="ECO:0000313" key="14">
    <source>
        <dbReference type="EMBL" id="PVD22685.1"/>
    </source>
</evidence>
<dbReference type="InterPro" id="IPR004087">
    <property type="entry name" value="KH_dom"/>
</dbReference>
<evidence type="ECO:0000259" key="12">
    <source>
        <dbReference type="PROSITE" id="PS51194"/>
    </source>
</evidence>
<evidence type="ECO:0000256" key="9">
    <source>
        <dbReference type="RuleBase" id="RU000492"/>
    </source>
</evidence>
<dbReference type="SUPFAM" id="SSF52540">
    <property type="entry name" value="P-loop containing nucleoside triphosphate hydrolases"/>
    <property type="match status" value="1"/>
</dbReference>
<dbReference type="GO" id="GO:0003724">
    <property type="term" value="F:RNA helicase activity"/>
    <property type="evidence" value="ECO:0007669"/>
    <property type="project" value="UniProtKB-EC"/>
</dbReference>
<feature type="compositionally biased region" description="Basic and acidic residues" evidence="10">
    <location>
        <begin position="1"/>
        <end position="20"/>
    </location>
</feature>
<dbReference type="Pfam" id="PF00271">
    <property type="entry name" value="Helicase_C"/>
    <property type="match status" value="1"/>
</dbReference>
<dbReference type="GO" id="GO:0016787">
    <property type="term" value="F:hydrolase activity"/>
    <property type="evidence" value="ECO:0007669"/>
    <property type="project" value="UniProtKB-KW"/>
</dbReference>
<dbReference type="FunFam" id="3.40.50.300:FF:000079">
    <property type="entry name" value="probable ATP-dependent RNA helicase DDX17"/>
    <property type="match status" value="1"/>
</dbReference>
<proteinExistence type="inferred from homology"/>
<dbReference type="InterPro" id="IPR001650">
    <property type="entry name" value="Helicase_C-like"/>
</dbReference>
<keyword evidence="2 9" id="KW-0547">Nucleotide-binding</keyword>
<feature type="domain" description="DEAD-box RNA helicase Q" evidence="13">
    <location>
        <begin position="353"/>
        <end position="381"/>
    </location>
</feature>
<dbReference type="PROSITE" id="PS50084">
    <property type="entry name" value="KH_TYPE_1"/>
    <property type="match status" value="2"/>
</dbReference>
<dbReference type="InterPro" id="IPR027417">
    <property type="entry name" value="P-loop_NTPase"/>
</dbReference>
<comment type="caution">
    <text evidence="14">The sequence shown here is derived from an EMBL/GenBank/DDBJ whole genome shotgun (WGS) entry which is preliminary data.</text>
</comment>
<keyword evidence="3 9" id="KW-0378">Hydrolase</keyword>